<evidence type="ECO:0000256" key="4">
    <source>
        <dbReference type="ARBA" id="ARBA00022980"/>
    </source>
</evidence>
<keyword evidence="3 7" id="KW-0694">RNA-binding</keyword>
<dbReference type="PANTHER" id="PTHR13501">
    <property type="entry name" value="CHLOROPLAST 50S RIBOSOMAL PROTEIN L22-RELATED"/>
    <property type="match status" value="1"/>
</dbReference>
<dbReference type="PANTHER" id="PTHR13501:SF8">
    <property type="entry name" value="LARGE RIBOSOMAL SUBUNIT PROTEIN UL22M"/>
    <property type="match status" value="1"/>
</dbReference>
<comment type="subunit">
    <text evidence="7 9">Part of the 50S ribosomal subunit.</text>
</comment>
<protein>
    <recommendedName>
        <fullName evidence="6 7">Large ribosomal subunit protein uL22</fullName>
    </recommendedName>
</protein>
<dbReference type="Gene3D" id="3.90.470.10">
    <property type="entry name" value="Ribosomal protein L22/L17"/>
    <property type="match status" value="1"/>
</dbReference>
<comment type="similarity">
    <text evidence="1 7 8">Belongs to the universal ribosomal protein uL22 family.</text>
</comment>
<sequence length="108" mass="11854">MSKALLKFTRVAPNKARMIAREVQGMNAELALASLEFMPNKAARLISKVIASAVANGDFEPEEVVITSCRVDKASVMKRFRPRARGTASRILKPTAHIMVEVSKVEEA</sequence>
<evidence type="ECO:0000256" key="10">
    <source>
        <dbReference type="RuleBase" id="RU004008"/>
    </source>
</evidence>
<evidence type="ECO:0000256" key="8">
    <source>
        <dbReference type="RuleBase" id="RU004005"/>
    </source>
</evidence>
<organism evidence="11">
    <name type="scientific">uncultured Sulfurovum sp</name>
    <dbReference type="NCBI Taxonomy" id="269237"/>
    <lineage>
        <taxon>Bacteria</taxon>
        <taxon>Pseudomonadati</taxon>
        <taxon>Campylobacterota</taxon>
        <taxon>Epsilonproteobacteria</taxon>
        <taxon>Campylobacterales</taxon>
        <taxon>Sulfurovaceae</taxon>
        <taxon>Sulfurovum</taxon>
        <taxon>environmental samples</taxon>
    </lineage>
</organism>
<reference evidence="11" key="1">
    <citation type="submission" date="2020-01" db="EMBL/GenBank/DDBJ databases">
        <authorList>
            <person name="Meier V. D."/>
            <person name="Meier V D."/>
        </authorList>
    </citation>
    <scope>NUCLEOTIDE SEQUENCE</scope>
    <source>
        <strain evidence="11">HLG_WM_MAG_02</strain>
    </source>
</reference>
<accession>A0A6S6SUN5</accession>
<proteinExistence type="inferred from homology"/>
<dbReference type="InterPro" id="IPR036394">
    <property type="entry name" value="Ribosomal_uL22_sf"/>
</dbReference>
<dbReference type="EMBL" id="CACVAZ010000061">
    <property type="protein sequence ID" value="CAA6809834.1"/>
    <property type="molecule type" value="Genomic_DNA"/>
</dbReference>
<dbReference type="InterPro" id="IPR005727">
    <property type="entry name" value="Ribosomal_uL22_bac/chlpt-type"/>
</dbReference>
<dbReference type="GO" id="GO:0019843">
    <property type="term" value="F:rRNA binding"/>
    <property type="evidence" value="ECO:0007669"/>
    <property type="project" value="UniProtKB-UniRule"/>
</dbReference>
<dbReference type="GO" id="GO:0006412">
    <property type="term" value="P:translation"/>
    <property type="evidence" value="ECO:0007669"/>
    <property type="project" value="UniProtKB-UniRule"/>
</dbReference>
<dbReference type="Pfam" id="PF00237">
    <property type="entry name" value="Ribosomal_L22"/>
    <property type="match status" value="1"/>
</dbReference>
<dbReference type="CDD" id="cd00336">
    <property type="entry name" value="Ribosomal_L22"/>
    <property type="match status" value="1"/>
</dbReference>
<comment type="function">
    <text evidence="7 10">This protein binds specifically to 23S rRNA; its binding is stimulated by other ribosomal proteins, e.g., L4, L17, and L20. It is important during the early stages of 50S assembly. It makes multiple contacts with different domains of the 23S rRNA in the assembled 50S subunit and ribosome.</text>
</comment>
<dbReference type="InterPro" id="IPR001063">
    <property type="entry name" value="Ribosomal_uL22"/>
</dbReference>
<dbReference type="HAMAP" id="MF_01331_B">
    <property type="entry name" value="Ribosomal_uL22_B"/>
    <property type="match status" value="1"/>
</dbReference>
<evidence type="ECO:0000256" key="1">
    <source>
        <dbReference type="ARBA" id="ARBA00009451"/>
    </source>
</evidence>
<keyword evidence="2 7" id="KW-0699">rRNA-binding</keyword>
<gene>
    <name evidence="7" type="primary">rplV</name>
    <name evidence="11" type="ORF">HELGO_WM14641</name>
</gene>
<evidence type="ECO:0000256" key="2">
    <source>
        <dbReference type="ARBA" id="ARBA00022730"/>
    </source>
</evidence>
<dbReference type="InterPro" id="IPR047867">
    <property type="entry name" value="Ribosomal_uL22_bac/org-type"/>
</dbReference>
<evidence type="ECO:0000256" key="6">
    <source>
        <dbReference type="ARBA" id="ARBA00035207"/>
    </source>
</evidence>
<comment type="function">
    <text evidence="7">The globular domain of the protein is located near the polypeptide exit tunnel on the outside of the subunit, while an extended beta-hairpin is found that lines the wall of the exit tunnel in the center of the 70S ribosome.</text>
</comment>
<keyword evidence="4 7" id="KW-0689">Ribosomal protein</keyword>
<evidence type="ECO:0000256" key="3">
    <source>
        <dbReference type="ARBA" id="ARBA00022884"/>
    </source>
</evidence>
<evidence type="ECO:0000313" key="11">
    <source>
        <dbReference type="EMBL" id="CAA6809834.1"/>
    </source>
</evidence>
<dbReference type="AlphaFoldDB" id="A0A6S6SUN5"/>
<dbReference type="GO" id="GO:0003735">
    <property type="term" value="F:structural constituent of ribosome"/>
    <property type="evidence" value="ECO:0007669"/>
    <property type="project" value="InterPro"/>
</dbReference>
<dbReference type="NCBIfam" id="TIGR01044">
    <property type="entry name" value="rplV_bact"/>
    <property type="match status" value="1"/>
</dbReference>
<evidence type="ECO:0000256" key="9">
    <source>
        <dbReference type="RuleBase" id="RU004006"/>
    </source>
</evidence>
<name>A0A6S6SUN5_9BACT</name>
<dbReference type="GO" id="GO:0022625">
    <property type="term" value="C:cytosolic large ribosomal subunit"/>
    <property type="evidence" value="ECO:0007669"/>
    <property type="project" value="TreeGrafter"/>
</dbReference>
<keyword evidence="5 7" id="KW-0687">Ribonucleoprotein</keyword>
<dbReference type="SUPFAM" id="SSF54843">
    <property type="entry name" value="Ribosomal protein L22"/>
    <property type="match status" value="1"/>
</dbReference>
<evidence type="ECO:0000256" key="7">
    <source>
        <dbReference type="HAMAP-Rule" id="MF_01331"/>
    </source>
</evidence>
<evidence type="ECO:0000256" key="5">
    <source>
        <dbReference type="ARBA" id="ARBA00023274"/>
    </source>
</evidence>